<accession>A0A8A4TU99</accession>
<dbReference type="Pfam" id="PF13426">
    <property type="entry name" value="PAS_9"/>
    <property type="match status" value="1"/>
</dbReference>
<dbReference type="NCBIfam" id="TIGR00229">
    <property type="entry name" value="sensory_box"/>
    <property type="match status" value="1"/>
</dbReference>
<dbReference type="InterPro" id="IPR000700">
    <property type="entry name" value="PAS-assoc_C"/>
</dbReference>
<dbReference type="AlphaFoldDB" id="A0A8A4TU99"/>
<dbReference type="GO" id="GO:0043709">
    <property type="term" value="P:cell adhesion involved in single-species biofilm formation"/>
    <property type="evidence" value="ECO:0007669"/>
    <property type="project" value="TreeGrafter"/>
</dbReference>
<sequence>MLFSFTRDSFVQAVRNSETAVVAVVDLVSCQEFAGWIEYFAKSPLPHSVLLVSQVEDLLALESLPEGLEATLNHPPVVRAKIALLCDLCRKQILVERQQERVRRVEAELQKEIAYHKETERILSENERTLRSIYLSIEATGESVMITDRRNTVYYVNPAFSDLTGFNADEVFDRMADDFFNFDHSPVVLAKMKEIARETGSWQGDVTLRKKSGDLYDAFLDLNSVKDQTGRFEGFIFIQRDITAIKKMMHDLERLARIDALTGLYNRRYFMERFQEEFKRAARYKRSTCLLLMDLDHFKNINDTYGHGTGDRVLERVGVLIEKQMRTSDFAGRYGGEELCIALPETSQEGGMTFADRLRIRIQEEMFHAEDARLFNVTCSIGVVSLISMEKNITHYFACADRALYRAKKLGRNRVESAEM</sequence>
<dbReference type="CDD" id="cd00130">
    <property type="entry name" value="PAS"/>
    <property type="match status" value="1"/>
</dbReference>
<dbReference type="EC" id="2.7.7.65" evidence="1"/>
<evidence type="ECO:0000313" key="6">
    <source>
        <dbReference type="EMBL" id="QTD52681.1"/>
    </source>
</evidence>
<feature type="domain" description="PAS" evidence="3">
    <location>
        <begin position="129"/>
        <end position="199"/>
    </location>
</feature>
<dbReference type="FunFam" id="3.30.70.270:FF:000001">
    <property type="entry name" value="Diguanylate cyclase domain protein"/>
    <property type="match status" value="1"/>
</dbReference>
<dbReference type="InterPro" id="IPR001610">
    <property type="entry name" value="PAC"/>
</dbReference>
<dbReference type="PROSITE" id="PS50112">
    <property type="entry name" value="PAS"/>
    <property type="match status" value="1"/>
</dbReference>
<dbReference type="GO" id="GO:1902201">
    <property type="term" value="P:negative regulation of bacterial-type flagellum-dependent cell motility"/>
    <property type="evidence" value="ECO:0007669"/>
    <property type="project" value="TreeGrafter"/>
</dbReference>
<dbReference type="InterPro" id="IPR029787">
    <property type="entry name" value="Nucleotide_cyclase"/>
</dbReference>
<evidence type="ECO:0000256" key="1">
    <source>
        <dbReference type="ARBA" id="ARBA00012528"/>
    </source>
</evidence>
<evidence type="ECO:0000259" key="5">
    <source>
        <dbReference type="PROSITE" id="PS50887"/>
    </source>
</evidence>
<dbReference type="CDD" id="cd01949">
    <property type="entry name" value="GGDEF"/>
    <property type="match status" value="1"/>
</dbReference>
<reference evidence="6" key="1">
    <citation type="submission" date="2021-03" db="EMBL/GenBank/DDBJ databases">
        <title>Acanthopleuribacteraceae sp. M133.</title>
        <authorList>
            <person name="Wang G."/>
        </authorList>
    </citation>
    <scope>NUCLEOTIDE SEQUENCE</scope>
    <source>
        <strain evidence="6">M133</strain>
    </source>
</reference>
<evidence type="ECO:0000259" key="4">
    <source>
        <dbReference type="PROSITE" id="PS50113"/>
    </source>
</evidence>
<evidence type="ECO:0000256" key="2">
    <source>
        <dbReference type="ARBA" id="ARBA00034247"/>
    </source>
</evidence>
<gene>
    <name evidence="6" type="ORF">J3U87_09415</name>
</gene>
<comment type="catalytic activity">
    <reaction evidence="2">
        <text>2 GTP = 3',3'-c-di-GMP + 2 diphosphate</text>
        <dbReference type="Rhea" id="RHEA:24898"/>
        <dbReference type="ChEBI" id="CHEBI:33019"/>
        <dbReference type="ChEBI" id="CHEBI:37565"/>
        <dbReference type="ChEBI" id="CHEBI:58805"/>
        <dbReference type="EC" id="2.7.7.65"/>
    </reaction>
</comment>
<dbReference type="InterPro" id="IPR050469">
    <property type="entry name" value="Diguanylate_Cyclase"/>
</dbReference>
<dbReference type="GO" id="GO:0052621">
    <property type="term" value="F:diguanylate cyclase activity"/>
    <property type="evidence" value="ECO:0007669"/>
    <property type="project" value="UniProtKB-EC"/>
</dbReference>
<evidence type="ECO:0000313" key="7">
    <source>
        <dbReference type="Proteomes" id="UP000663929"/>
    </source>
</evidence>
<dbReference type="Gene3D" id="3.30.70.270">
    <property type="match status" value="1"/>
</dbReference>
<dbReference type="Gene3D" id="3.30.450.20">
    <property type="entry name" value="PAS domain"/>
    <property type="match status" value="1"/>
</dbReference>
<dbReference type="GO" id="GO:0005886">
    <property type="term" value="C:plasma membrane"/>
    <property type="evidence" value="ECO:0007669"/>
    <property type="project" value="TreeGrafter"/>
</dbReference>
<protein>
    <recommendedName>
        <fullName evidence="1">diguanylate cyclase</fullName>
        <ecNumber evidence="1">2.7.7.65</ecNumber>
    </recommendedName>
</protein>
<dbReference type="NCBIfam" id="TIGR00254">
    <property type="entry name" value="GGDEF"/>
    <property type="match status" value="1"/>
</dbReference>
<organism evidence="6 7">
    <name type="scientific">Sulfidibacter corallicola</name>
    <dbReference type="NCBI Taxonomy" id="2818388"/>
    <lineage>
        <taxon>Bacteria</taxon>
        <taxon>Pseudomonadati</taxon>
        <taxon>Acidobacteriota</taxon>
        <taxon>Holophagae</taxon>
        <taxon>Acanthopleuribacterales</taxon>
        <taxon>Acanthopleuribacteraceae</taxon>
        <taxon>Sulfidibacter</taxon>
    </lineage>
</organism>
<dbReference type="SUPFAM" id="SSF55073">
    <property type="entry name" value="Nucleotide cyclase"/>
    <property type="match status" value="1"/>
</dbReference>
<dbReference type="RefSeq" id="WP_237382785.1">
    <property type="nucleotide sequence ID" value="NZ_CP071793.1"/>
</dbReference>
<keyword evidence="7" id="KW-1185">Reference proteome</keyword>
<evidence type="ECO:0000259" key="3">
    <source>
        <dbReference type="PROSITE" id="PS50112"/>
    </source>
</evidence>
<dbReference type="SMART" id="SM00267">
    <property type="entry name" value="GGDEF"/>
    <property type="match status" value="1"/>
</dbReference>
<dbReference type="InterPro" id="IPR000014">
    <property type="entry name" value="PAS"/>
</dbReference>
<dbReference type="PROSITE" id="PS50887">
    <property type="entry name" value="GGDEF"/>
    <property type="match status" value="1"/>
</dbReference>
<feature type="domain" description="GGDEF" evidence="5">
    <location>
        <begin position="286"/>
        <end position="420"/>
    </location>
</feature>
<dbReference type="InterPro" id="IPR000160">
    <property type="entry name" value="GGDEF_dom"/>
</dbReference>
<proteinExistence type="predicted"/>
<dbReference type="EMBL" id="CP071793">
    <property type="protein sequence ID" value="QTD52681.1"/>
    <property type="molecule type" value="Genomic_DNA"/>
</dbReference>
<dbReference type="Pfam" id="PF00990">
    <property type="entry name" value="GGDEF"/>
    <property type="match status" value="1"/>
</dbReference>
<dbReference type="PROSITE" id="PS50113">
    <property type="entry name" value="PAC"/>
    <property type="match status" value="1"/>
</dbReference>
<dbReference type="InterPro" id="IPR035965">
    <property type="entry name" value="PAS-like_dom_sf"/>
</dbReference>
<feature type="domain" description="PAC" evidence="4">
    <location>
        <begin position="202"/>
        <end position="254"/>
    </location>
</feature>
<name>A0A8A4TU99_SULCO</name>
<dbReference type="KEGG" id="scor:J3U87_09415"/>
<dbReference type="PANTHER" id="PTHR45138">
    <property type="entry name" value="REGULATORY COMPONENTS OF SENSORY TRANSDUCTION SYSTEM"/>
    <property type="match status" value="1"/>
</dbReference>
<dbReference type="PANTHER" id="PTHR45138:SF9">
    <property type="entry name" value="DIGUANYLATE CYCLASE DGCM-RELATED"/>
    <property type="match status" value="1"/>
</dbReference>
<dbReference type="SMART" id="SM00086">
    <property type="entry name" value="PAC"/>
    <property type="match status" value="1"/>
</dbReference>
<dbReference type="SUPFAM" id="SSF55785">
    <property type="entry name" value="PYP-like sensor domain (PAS domain)"/>
    <property type="match status" value="1"/>
</dbReference>
<dbReference type="InterPro" id="IPR043128">
    <property type="entry name" value="Rev_trsase/Diguanyl_cyclase"/>
</dbReference>
<dbReference type="Proteomes" id="UP000663929">
    <property type="component" value="Chromosome"/>
</dbReference>
<dbReference type="SMART" id="SM00091">
    <property type="entry name" value="PAS"/>
    <property type="match status" value="1"/>
</dbReference>